<name>A0A4Q7TDK7_9MICO</name>
<keyword evidence="2" id="KW-0732">Signal</keyword>
<evidence type="ECO:0000313" key="5">
    <source>
        <dbReference type="Proteomes" id="UP000292408"/>
    </source>
</evidence>
<evidence type="ECO:0000256" key="2">
    <source>
        <dbReference type="SAM" id="SignalP"/>
    </source>
</evidence>
<dbReference type="OrthoDB" id="26872at2"/>
<feature type="chain" id="PRO_5020506339" evidence="2">
    <location>
        <begin position="24"/>
        <end position="204"/>
    </location>
</feature>
<dbReference type="InterPro" id="IPR012347">
    <property type="entry name" value="Ferritin-like"/>
</dbReference>
<dbReference type="RefSeq" id="WP_130283865.1">
    <property type="nucleotide sequence ID" value="NZ_SGXT01000017.1"/>
</dbReference>
<comment type="caution">
    <text evidence="4">The sequence shown here is derived from an EMBL/GenBank/DDBJ whole genome shotgun (WGS) entry which is preliminary data.</text>
</comment>
<feature type="region of interest" description="Disordered" evidence="1">
    <location>
        <begin position="28"/>
        <end position="49"/>
    </location>
</feature>
<organism evidence="4 5">
    <name type="scientific">Microcella alkaliphila</name>
    <dbReference type="NCBI Taxonomy" id="279828"/>
    <lineage>
        <taxon>Bacteria</taxon>
        <taxon>Bacillati</taxon>
        <taxon>Actinomycetota</taxon>
        <taxon>Actinomycetes</taxon>
        <taxon>Micrococcales</taxon>
        <taxon>Microbacteriaceae</taxon>
        <taxon>Microcella</taxon>
    </lineage>
</organism>
<dbReference type="InterPro" id="IPR005183">
    <property type="entry name" value="DUF305_CopM-like"/>
</dbReference>
<sequence length="204" mass="21913">MRISRTSAAFALAAALTLTPVLAACTPAASPGGSATPTPTVDDGAPSPAPADVMFVQMMIPHHEQAIEMSEILLAKDGMPAELRELAEQIAAEQGPEIERMRSWLRDWGMPEMGDMAGGHGDHGGHGGMDGMLSQGELDELRDAEGDEAVDLFLRQMIAHHEGAIDMARDVIDNGRHPDVRALVDNIIASQQAEIELMTEWLDR</sequence>
<dbReference type="Gene3D" id="1.20.1260.10">
    <property type="match status" value="1"/>
</dbReference>
<dbReference type="AlphaFoldDB" id="A0A4Q7TDK7"/>
<dbReference type="Proteomes" id="UP000292408">
    <property type="component" value="Unassembled WGS sequence"/>
</dbReference>
<feature type="signal peptide" evidence="2">
    <location>
        <begin position="1"/>
        <end position="23"/>
    </location>
</feature>
<feature type="domain" description="DUF305" evidence="3">
    <location>
        <begin position="52"/>
        <end position="202"/>
    </location>
</feature>
<accession>A0A4Q7TDK7</accession>
<reference evidence="4 5" key="1">
    <citation type="journal article" date="2015" name="Stand. Genomic Sci.">
        <title>Genomic Encyclopedia of Bacterial and Archaeal Type Strains, Phase III: the genomes of soil and plant-associated and newly described type strains.</title>
        <authorList>
            <person name="Whitman W.B."/>
            <person name="Woyke T."/>
            <person name="Klenk H.P."/>
            <person name="Zhou Y."/>
            <person name="Lilburn T.G."/>
            <person name="Beck B.J."/>
            <person name="De Vos P."/>
            <person name="Vandamme P."/>
            <person name="Eisen J.A."/>
            <person name="Garrity G."/>
            <person name="Hugenholtz P."/>
            <person name="Kyrpides N.C."/>
        </authorList>
    </citation>
    <scope>NUCLEOTIDE SEQUENCE [LARGE SCALE GENOMIC DNA]</scope>
    <source>
        <strain evidence="4 5">AC4r</strain>
    </source>
</reference>
<dbReference type="PANTHER" id="PTHR36933:SF1">
    <property type="entry name" value="SLL0788 PROTEIN"/>
    <property type="match status" value="1"/>
</dbReference>
<dbReference type="PANTHER" id="PTHR36933">
    <property type="entry name" value="SLL0788 PROTEIN"/>
    <property type="match status" value="1"/>
</dbReference>
<keyword evidence="5" id="KW-1185">Reference proteome</keyword>
<dbReference type="EMBL" id="SGXT01000017">
    <property type="protein sequence ID" value="RZT58456.1"/>
    <property type="molecule type" value="Genomic_DNA"/>
</dbReference>
<protein>
    <submittedName>
        <fullName evidence="4">Uncharacterized protein (DUF305 family)</fullName>
    </submittedName>
</protein>
<proteinExistence type="predicted"/>
<dbReference type="Pfam" id="PF03713">
    <property type="entry name" value="DUF305"/>
    <property type="match status" value="1"/>
</dbReference>
<dbReference type="PROSITE" id="PS51257">
    <property type="entry name" value="PROKAR_LIPOPROTEIN"/>
    <property type="match status" value="1"/>
</dbReference>
<evidence type="ECO:0000259" key="3">
    <source>
        <dbReference type="Pfam" id="PF03713"/>
    </source>
</evidence>
<evidence type="ECO:0000256" key="1">
    <source>
        <dbReference type="SAM" id="MobiDB-lite"/>
    </source>
</evidence>
<evidence type="ECO:0000313" key="4">
    <source>
        <dbReference type="EMBL" id="RZT58456.1"/>
    </source>
</evidence>
<gene>
    <name evidence="4" type="ORF">EV140_2226</name>
</gene>